<name>A0ABW7A2D0_9HYPH</name>
<evidence type="ECO:0000256" key="1">
    <source>
        <dbReference type="ARBA" id="ARBA00022857"/>
    </source>
</evidence>
<dbReference type="Gene3D" id="3.90.180.10">
    <property type="entry name" value="Medium-chain alcohol dehydrogenases, catalytic domain"/>
    <property type="match status" value="1"/>
</dbReference>
<evidence type="ECO:0000256" key="2">
    <source>
        <dbReference type="ARBA" id="ARBA00023002"/>
    </source>
</evidence>
<evidence type="ECO:0000313" key="4">
    <source>
        <dbReference type="EMBL" id="MFG1374420.1"/>
    </source>
</evidence>
<evidence type="ECO:0000313" key="5">
    <source>
        <dbReference type="Proteomes" id="UP001604002"/>
    </source>
</evidence>
<evidence type="ECO:0000259" key="3">
    <source>
        <dbReference type="SMART" id="SM00829"/>
    </source>
</evidence>
<reference evidence="4 5" key="1">
    <citation type="submission" date="2024-02" db="EMBL/GenBank/DDBJ databases">
        <title>Expansion and revision of Xanthobacter and proposal of Roseixanthobacter gen. nov.</title>
        <authorList>
            <person name="Soltysiak M.P.M."/>
            <person name="Jalihal A."/>
            <person name="Ory A."/>
            <person name="Chrisophersen C."/>
            <person name="Lee A.D."/>
            <person name="Boulton J."/>
            <person name="Springer M."/>
        </authorList>
    </citation>
    <scope>NUCLEOTIDE SEQUENCE [LARGE SCALE GENOMIC DNA]</scope>
    <source>
        <strain evidence="4 5">23A</strain>
    </source>
</reference>
<organism evidence="4 5">
    <name type="scientific">Xanthobacter oligotrophicus</name>
    <dbReference type="NCBI Taxonomy" id="2607286"/>
    <lineage>
        <taxon>Bacteria</taxon>
        <taxon>Pseudomonadati</taxon>
        <taxon>Pseudomonadota</taxon>
        <taxon>Alphaproteobacteria</taxon>
        <taxon>Hyphomicrobiales</taxon>
        <taxon>Xanthobacteraceae</taxon>
        <taxon>Xanthobacter</taxon>
    </lineage>
</organism>
<accession>A0ABW7A2D0</accession>
<feature type="domain" description="Enoyl reductase (ER)" evidence="3">
    <location>
        <begin position="25"/>
        <end position="338"/>
    </location>
</feature>
<proteinExistence type="predicted"/>
<dbReference type="Gene3D" id="3.40.50.720">
    <property type="entry name" value="NAD(P)-binding Rossmann-like Domain"/>
    <property type="match status" value="1"/>
</dbReference>
<dbReference type="Proteomes" id="UP001604002">
    <property type="component" value="Unassembled WGS sequence"/>
</dbReference>
<dbReference type="InterPro" id="IPR014189">
    <property type="entry name" value="Quinone_OxRdtase_PIG3"/>
</dbReference>
<dbReference type="SMART" id="SM00829">
    <property type="entry name" value="PKS_ER"/>
    <property type="match status" value="1"/>
</dbReference>
<gene>
    <name evidence="4" type="ORF">V5F32_19755</name>
</gene>
<dbReference type="Pfam" id="PF08240">
    <property type="entry name" value="ADH_N"/>
    <property type="match status" value="1"/>
</dbReference>
<sequence>MSSAAPMSPIPLPETMTAILISAPGGPEVLVPGTRPVPAPAPGELLVKVEAAGINRPDVMQRKGLYPPPPGASDIPGLEIAGTVVALGEGASRFKVGDRVCALVTGGGYAQYCTTHEATALPIPEGLSAAEAAALPETAFTVWSNIFERGQLKAGETLLLHGGSSGIGTTAIQLAKAFGARVVVTAGSDEKCDACLKLGADLAVNYRTQDFVAEVKSFTAGKGANVILDMIGGPYIQKNYEAAAQDGRIVQIAFQQGAKAEVDFMRLMLKRLTHTGSTLRSRPVAEKAALAAAIVEKVFPLIAAGKYRPVMDETFPLTNATAAHARMDASAHVGKIVLTVD</sequence>
<dbReference type="SUPFAM" id="SSF50129">
    <property type="entry name" value="GroES-like"/>
    <property type="match status" value="1"/>
</dbReference>
<dbReference type="RefSeq" id="WP_393994068.1">
    <property type="nucleotide sequence ID" value="NZ_JBAFVH010000012.1"/>
</dbReference>
<protein>
    <submittedName>
        <fullName evidence="4">NAD(P)H-quinone oxidoreductase</fullName>
    </submittedName>
</protein>
<comment type="caution">
    <text evidence="4">The sequence shown here is derived from an EMBL/GenBank/DDBJ whole genome shotgun (WGS) entry which is preliminary data.</text>
</comment>
<dbReference type="PANTHER" id="PTHR48106">
    <property type="entry name" value="QUINONE OXIDOREDUCTASE PIG3-RELATED"/>
    <property type="match status" value="1"/>
</dbReference>
<dbReference type="PANTHER" id="PTHR48106:SF8">
    <property type="entry name" value="OS02G0805600 PROTEIN"/>
    <property type="match status" value="1"/>
</dbReference>
<dbReference type="InterPro" id="IPR020843">
    <property type="entry name" value="ER"/>
</dbReference>
<keyword evidence="5" id="KW-1185">Reference proteome</keyword>
<dbReference type="InterPro" id="IPR011032">
    <property type="entry name" value="GroES-like_sf"/>
</dbReference>
<dbReference type="InterPro" id="IPR013149">
    <property type="entry name" value="ADH-like_C"/>
</dbReference>
<dbReference type="InterPro" id="IPR013154">
    <property type="entry name" value="ADH-like_N"/>
</dbReference>
<dbReference type="InterPro" id="IPR036291">
    <property type="entry name" value="NAD(P)-bd_dom_sf"/>
</dbReference>
<keyword evidence="1" id="KW-0521">NADP</keyword>
<dbReference type="CDD" id="cd05276">
    <property type="entry name" value="p53_inducible_oxidoreductase"/>
    <property type="match status" value="1"/>
</dbReference>
<dbReference type="Pfam" id="PF00107">
    <property type="entry name" value="ADH_zinc_N"/>
    <property type="match status" value="1"/>
</dbReference>
<dbReference type="SUPFAM" id="SSF51735">
    <property type="entry name" value="NAD(P)-binding Rossmann-fold domains"/>
    <property type="match status" value="1"/>
</dbReference>
<dbReference type="EMBL" id="JBAFVH010000012">
    <property type="protein sequence ID" value="MFG1374420.1"/>
    <property type="molecule type" value="Genomic_DNA"/>
</dbReference>
<dbReference type="NCBIfam" id="TIGR02824">
    <property type="entry name" value="quinone_pig3"/>
    <property type="match status" value="1"/>
</dbReference>
<keyword evidence="2" id="KW-0560">Oxidoreductase</keyword>